<evidence type="ECO:0000313" key="1">
    <source>
        <dbReference type="EMBL" id="OOR85235.1"/>
    </source>
</evidence>
<accession>A0A1S9ZNX5</accession>
<proteinExistence type="predicted"/>
<protein>
    <submittedName>
        <fullName evidence="1">Uncharacterized protein</fullName>
    </submittedName>
</protein>
<organism evidence="1 2">
    <name type="scientific">Moraxella canis</name>
    <dbReference type="NCBI Taxonomy" id="90239"/>
    <lineage>
        <taxon>Bacteria</taxon>
        <taxon>Pseudomonadati</taxon>
        <taxon>Pseudomonadota</taxon>
        <taxon>Gammaproteobacteria</taxon>
        <taxon>Moraxellales</taxon>
        <taxon>Moraxellaceae</taxon>
        <taxon>Moraxella</taxon>
    </lineage>
</organism>
<gene>
    <name evidence="1" type="ORF">B0180_00070</name>
</gene>
<sequence>MIIFTHVHFVSWSASKTFHYTGFWRSFQLSERLSHAFIKNINLSFYKNILITNPGFSFIKFSPKADEYIGIKSLF</sequence>
<reference evidence="1 2" key="1">
    <citation type="submission" date="2017-02" db="EMBL/GenBank/DDBJ databases">
        <title>Draft genome sequence of Moraxella canis CCUG 8415A type strain.</title>
        <authorList>
            <person name="Engstrom-Jakobsson H."/>
            <person name="Salva-Serra F."/>
            <person name="Thorell K."/>
            <person name="Gonzales-Siles L."/>
            <person name="Karlsson R."/>
            <person name="Boulund F."/>
            <person name="Engstrand L."/>
            <person name="Moore E."/>
        </authorList>
    </citation>
    <scope>NUCLEOTIDE SEQUENCE [LARGE SCALE GENOMIC DNA]</scope>
    <source>
        <strain evidence="1 2">CCUG 8415A</strain>
    </source>
</reference>
<evidence type="ECO:0000313" key="2">
    <source>
        <dbReference type="Proteomes" id="UP000190322"/>
    </source>
</evidence>
<name>A0A1S9ZNX5_9GAMM</name>
<dbReference type="Proteomes" id="UP000190322">
    <property type="component" value="Unassembled WGS sequence"/>
</dbReference>
<dbReference type="EMBL" id="MUXT01000001">
    <property type="protein sequence ID" value="OOR85235.1"/>
    <property type="molecule type" value="Genomic_DNA"/>
</dbReference>
<comment type="caution">
    <text evidence="1">The sequence shown here is derived from an EMBL/GenBank/DDBJ whole genome shotgun (WGS) entry which is preliminary data.</text>
</comment>
<dbReference type="AlphaFoldDB" id="A0A1S9ZNX5"/>